<organism evidence="1 2">
    <name type="scientific">Cafeteria roenbergensis</name>
    <name type="common">Marine flagellate</name>
    <dbReference type="NCBI Taxonomy" id="33653"/>
    <lineage>
        <taxon>Eukaryota</taxon>
        <taxon>Sar</taxon>
        <taxon>Stramenopiles</taxon>
        <taxon>Bigyra</taxon>
        <taxon>Opalozoa</taxon>
        <taxon>Bicosoecida</taxon>
        <taxon>Cafeteriaceae</taxon>
        <taxon>Cafeteria</taxon>
    </lineage>
</organism>
<name>A0A5A8ECS6_CAFRO</name>
<sequence length="87" mass="9182">MDTEQRLAAVEEALGLPSEAAAASATPAEVTELRARVEALQAAIEKRDFRIGHLMRSLADREARLDAAGLDWVTGVIEAKTPAPGSA</sequence>
<comment type="caution">
    <text evidence="1">The sequence shown here is derived from an EMBL/GenBank/DDBJ whole genome shotgun (WGS) entry which is preliminary data.</text>
</comment>
<dbReference type="EMBL" id="VLTO01000014">
    <property type="protein sequence ID" value="KAA0175339.1"/>
    <property type="molecule type" value="Genomic_DNA"/>
</dbReference>
<evidence type="ECO:0000313" key="1">
    <source>
        <dbReference type="EMBL" id="KAA0175339.1"/>
    </source>
</evidence>
<reference evidence="1 2" key="1">
    <citation type="submission" date="2019-07" db="EMBL/GenBank/DDBJ databases">
        <title>Genomes of Cafeteria roenbergensis.</title>
        <authorList>
            <person name="Fischer M.G."/>
            <person name="Hackl T."/>
            <person name="Roman M."/>
        </authorList>
    </citation>
    <scope>NUCLEOTIDE SEQUENCE [LARGE SCALE GENOMIC DNA]</scope>
    <source>
        <strain evidence="1 2">E4-10P</strain>
    </source>
</reference>
<dbReference type="AlphaFoldDB" id="A0A5A8ECS6"/>
<evidence type="ECO:0000313" key="2">
    <source>
        <dbReference type="Proteomes" id="UP000322899"/>
    </source>
</evidence>
<proteinExistence type="predicted"/>
<dbReference type="Proteomes" id="UP000322899">
    <property type="component" value="Unassembled WGS sequence"/>
</dbReference>
<gene>
    <name evidence="1" type="ORF">FNF27_03042</name>
</gene>
<accession>A0A5A8ECS6</accession>
<protein>
    <submittedName>
        <fullName evidence="1">Uncharacterized protein</fullName>
    </submittedName>
</protein>